<organism evidence="2 3">
    <name type="scientific">Thalassovita mangrovi</name>
    <dbReference type="NCBI Taxonomy" id="2692236"/>
    <lineage>
        <taxon>Bacteria</taxon>
        <taxon>Pseudomonadati</taxon>
        <taxon>Pseudomonadota</taxon>
        <taxon>Alphaproteobacteria</taxon>
        <taxon>Rhodobacterales</taxon>
        <taxon>Roseobacteraceae</taxon>
        <taxon>Thalassovita</taxon>
    </lineage>
</organism>
<feature type="transmembrane region" description="Helical" evidence="1">
    <location>
        <begin position="34"/>
        <end position="54"/>
    </location>
</feature>
<protein>
    <submittedName>
        <fullName evidence="2">Uncharacterized protein</fullName>
    </submittedName>
</protein>
<dbReference type="RefSeq" id="WP_160973897.1">
    <property type="nucleotide sequence ID" value="NZ_WWEN01000005.1"/>
</dbReference>
<evidence type="ECO:0000256" key="1">
    <source>
        <dbReference type="SAM" id="Phobius"/>
    </source>
</evidence>
<comment type="caution">
    <text evidence="2">The sequence shown here is derived from an EMBL/GenBank/DDBJ whole genome shotgun (WGS) entry which is preliminary data.</text>
</comment>
<proteinExistence type="predicted"/>
<dbReference type="AlphaFoldDB" id="A0A6L8LKB5"/>
<evidence type="ECO:0000313" key="3">
    <source>
        <dbReference type="Proteomes" id="UP000479043"/>
    </source>
</evidence>
<sequence length="74" mass="7932">MNSDFVLVIGLAVAVFALASVVSAWSDHRPVVVSGLLLAIGAALTVYACALNDWQYQLRDVPMAFLNVIGMVMH</sequence>
<name>A0A6L8LKB5_9RHOB</name>
<accession>A0A6L8LKB5</accession>
<dbReference type="EMBL" id="WWEN01000005">
    <property type="protein sequence ID" value="MYM56093.1"/>
    <property type="molecule type" value="Genomic_DNA"/>
</dbReference>
<keyword evidence="3" id="KW-1185">Reference proteome</keyword>
<keyword evidence="1" id="KW-0472">Membrane</keyword>
<reference evidence="2 3" key="1">
    <citation type="submission" date="2020-01" db="EMBL/GenBank/DDBJ databases">
        <authorList>
            <person name="Chen S."/>
        </authorList>
    </citation>
    <scope>NUCLEOTIDE SEQUENCE [LARGE SCALE GENOMIC DNA]</scope>
    <source>
        <strain evidence="2 3">GS-10</strain>
    </source>
</reference>
<evidence type="ECO:0000313" key="2">
    <source>
        <dbReference type="EMBL" id="MYM56093.1"/>
    </source>
</evidence>
<keyword evidence="1" id="KW-0812">Transmembrane</keyword>
<gene>
    <name evidence="2" type="ORF">GR167_12320</name>
</gene>
<keyword evidence="1" id="KW-1133">Transmembrane helix</keyword>
<dbReference type="Proteomes" id="UP000479043">
    <property type="component" value="Unassembled WGS sequence"/>
</dbReference>